<reference evidence="2" key="1">
    <citation type="journal article" date="2014" name="Int. J. Syst. Evol. Microbiol.">
        <title>Complete genome sequence of Corynebacterium casei LMG S-19264T (=DSM 44701T), isolated from a smear-ripened cheese.</title>
        <authorList>
            <consortium name="US DOE Joint Genome Institute (JGI-PGF)"/>
            <person name="Walter F."/>
            <person name="Albersmeier A."/>
            <person name="Kalinowski J."/>
            <person name="Ruckert C."/>
        </authorList>
    </citation>
    <scope>NUCLEOTIDE SEQUENCE</scope>
    <source>
        <strain evidence="2">JCM 4815</strain>
    </source>
</reference>
<reference evidence="2" key="2">
    <citation type="submission" date="2020-09" db="EMBL/GenBank/DDBJ databases">
        <authorList>
            <person name="Sun Q."/>
            <person name="Ohkuma M."/>
        </authorList>
    </citation>
    <scope>NUCLEOTIDE SEQUENCE</scope>
    <source>
        <strain evidence="2">JCM 4815</strain>
    </source>
</reference>
<feature type="compositionally biased region" description="Low complexity" evidence="1">
    <location>
        <begin position="219"/>
        <end position="233"/>
    </location>
</feature>
<dbReference type="EMBL" id="BMVW01000001">
    <property type="protein sequence ID" value="GGY87850.1"/>
    <property type="molecule type" value="Genomic_DNA"/>
</dbReference>
<accession>A0A918P8E5</accession>
<feature type="region of interest" description="Disordered" evidence="1">
    <location>
        <begin position="1"/>
        <end position="24"/>
    </location>
</feature>
<feature type="compositionally biased region" description="Low complexity" evidence="1">
    <location>
        <begin position="107"/>
        <end position="121"/>
    </location>
</feature>
<dbReference type="AlphaFoldDB" id="A0A918P8E5"/>
<proteinExistence type="predicted"/>
<keyword evidence="3" id="KW-1185">Reference proteome</keyword>
<feature type="region of interest" description="Disordered" evidence="1">
    <location>
        <begin position="86"/>
        <end position="324"/>
    </location>
</feature>
<feature type="compositionally biased region" description="Acidic residues" evidence="1">
    <location>
        <begin position="301"/>
        <end position="315"/>
    </location>
</feature>
<evidence type="ECO:0000256" key="1">
    <source>
        <dbReference type="SAM" id="MobiDB-lite"/>
    </source>
</evidence>
<organism evidence="2 3">
    <name type="scientific">Streptomyces poonensis</name>
    <dbReference type="NCBI Taxonomy" id="68255"/>
    <lineage>
        <taxon>Bacteria</taxon>
        <taxon>Bacillati</taxon>
        <taxon>Actinomycetota</taxon>
        <taxon>Actinomycetes</taxon>
        <taxon>Kitasatosporales</taxon>
        <taxon>Streptomycetaceae</taxon>
        <taxon>Streptomyces</taxon>
    </lineage>
</organism>
<feature type="compositionally biased region" description="Acidic residues" evidence="1">
    <location>
        <begin position="271"/>
        <end position="280"/>
    </location>
</feature>
<gene>
    <name evidence="2" type="ORF">GCM10010365_02340</name>
</gene>
<evidence type="ECO:0008006" key="4">
    <source>
        <dbReference type="Google" id="ProtNLM"/>
    </source>
</evidence>
<feature type="compositionally biased region" description="Low complexity" evidence="1">
    <location>
        <begin position="138"/>
        <end position="164"/>
    </location>
</feature>
<feature type="compositionally biased region" description="Low complexity" evidence="1">
    <location>
        <begin position="281"/>
        <end position="300"/>
    </location>
</feature>
<sequence>MPADEETGGATREESRVSSGPRHAALRKPLLARLQVPAGKAMALAAMPTAVLMGIGFAPALARADDKATTTRDWTVEEYQACVEVLEAAEDGKADENDQDDDKDTEATASPSPSASTEAPAPGGGEEEQNSSDKPATGDNSPGSGSSDGSGSPDNGSSSDSGSDDGTGSGTGSSEDTADAKTQAPALPDAGDVLGTIGDIGKGLGDAVEDLLTPGQKESASATPSPSASASTPADEDTQDQDGGNTGKDATKDTAGPAPESEPESAKSDEPADEATEPSDDATASSSPAVTPSPSESSTVDPDDCPVATDEEGGLEEGIPALPDDPWYLDASSLLLKGARYEGIVKVKTASGTVKEVLKYVVTKGTDIGDLHQTVEDKRIGKTYHVQAGEGTTSTIRDGDTVMYTESISGKLLGLIPVTFDPENPPPLDIPIIYFTDVRVVQAGQFGGTLHIPGLHQYID</sequence>
<name>A0A918P8E5_9ACTN</name>
<protein>
    <recommendedName>
        <fullName evidence="4">Membrane-bound hydrophilic protein</fullName>
    </recommendedName>
</protein>
<evidence type="ECO:0000313" key="3">
    <source>
        <dbReference type="Proteomes" id="UP000622166"/>
    </source>
</evidence>
<evidence type="ECO:0000313" key="2">
    <source>
        <dbReference type="EMBL" id="GGY87850.1"/>
    </source>
</evidence>
<comment type="caution">
    <text evidence="2">The sequence shown here is derived from an EMBL/GenBank/DDBJ whole genome shotgun (WGS) entry which is preliminary data.</text>
</comment>
<dbReference type="Proteomes" id="UP000622166">
    <property type="component" value="Unassembled WGS sequence"/>
</dbReference>